<dbReference type="UniPathway" id="UPA00064">
    <property type="reaction ID" value="UER00091"/>
</dbReference>
<evidence type="ECO:0000256" key="12">
    <source>
        <dbReference type="ARBA" id="ARBA00023229"/>
    </source>
</evidence>
<dbReference type="GO" id="GO:0019288">
    <property type="term" value="P:isopentenyl diphosphate biosynthetic process, methylerythritol 4-phosphate pathway"/>
    <property type="evidence" value="ECO:0007669"/>
    <property type="project" value="TreeGrafter"/>
</dbReference>
<dbReference type="EMBL" id="UINC01017112">
    <property type="protein sequence ID" value="SVA70698.1"/>
    <property type="molecule type" value="Genomic_DNA"/>
</dbReference>
<dbReference type="Pfam" id="PF02780">
    <property type="entry name" value="Transketolase_C"/>
    <property type="match status" value="1"/>
</dbReference>
<dbReference type="GO" id="GO:0009228">
    <property type="term" value="P:thiamine biosynthetic process"/>
    <property type="evidence" value="ECO:0007669"/>
    <property type="project" value="UniProtKB-KW"/>
</dbReference>
<organism evidence="14">
    <name type="scientific">marine metagenome</name>
    <dbReference type="NCBI Taxonomy" id="408172"/>
    <lineage>
        <taxon>unclassified sequences</taxon>
        <taxon>metagenomes</taxon>
        <taxon>ecological metagenomes</taxon>
    </lineage>
</organism>
<dbReference type="PROSITE" id="PS00802">
    <property type="entry name" value="TRANSKETOLASE_2"/>
    <property type="match status" value="1"/>
</dbReference>
<dbReference type="CDD" id="cd07033">
    <property type="entry name" value="TPP_PYR_DXS_TK_like"/>
    <property type="match status" value="1"/>
</dbReference>
<evidence type="ECO:0000256" key="2">
    <source>
        <dbReference type="ARBA" id="ARBA00001964"/>
    </source>
</evidence>
<dbReference type="SUPFAM" id="SSF52518">
    <property type="entry name" value="Thiamin diphosphate-binding fold (THDP-binding)"/>
    <property type="match status" value="2"/>
</dbReference>
<dbReference type="InterPro" id="IPR029061">
    <property type="entry name" value="THDP-binding"/>
</dbReference>
<dbReference type="NCBIfam" id="NF003933">
    <property type="entry name" value="PRK05444.2-2"/>
    <property type="match status" value="1"/>
</dbReference>
<accession>A0A381Y133</accession>
<reference evidence="14" key="1">
    <citation type="submission" date="2018-05" db="EMBL/GenBank/DDBJ databases">
        <authorList>
            <person name="Lanie J.A."/>
            <person name="Ng W.-L."/>
            <person name="Kazmierczak K.M."/>
            <person name="Andrzejewski T.M."/>
            <person name="Davidsen T.M."/>
            <person name="Wayne K.J."/>
            <person name="Tettelin H."/>
            <person name="Glass J.I."/>
            <person name="Rusch D."/>
            <person name="Podicherti R."/>
            <person name="Tsui H.-C.T."/>
            <person name="Winkler M.E."/>
        </authorList>
    </citation>
    <scope>NUCLEOTIDE SEQUENCE</scope>
</reference>
<gene>
    <name evidence="14" type="ORF">METZ01_LOCUS123552</name>
</gene>
<dbReference type="PANTHER" id="PTHR43322">
    <property type="entry name" value="1-D-DEOXYXYLULOSE 5-PHOSPHATE SYNTHASE-RELATED"/>
    <property type="match status" value="1"/>
</dbReference>
<comment type="cofactor">
    <cofactor evidence="2">
        <name>thiamine diphosphate</name>
        <dbReference type="ChEBI" id="CHEBI:58937"/>
    </cofactor>
</comment>
<dbReference type="FunFam" id="3.40.50.920:FF:000002">
    <property type="entry name" value="1-deoxy-D-xylulose-5-phosphate synthase"/>
    <property type="match status" value="1"/>
</dbReference>
<evidence type="ECO:0000256" key="3">
    <source>
        <dbReference type="ARBA" id="ARBA00004980"/>
    </source>
</evidence>
<keyword evidence="8" id="KW-0479">Metal-binding</keyword>
<keyword evidence="10" id="KW-0784">Thiamine biosynthesis</keyword>
<keyword evidence="12" id="KW-0414">Isoprene biosynthesis</keyword>
<dbReference type="PANTHER" id="PTHR43322:SF5">
    <property type="entry name" value="1-DEOXY-D-XYLULOSE-5-PHOSPHATE SYNTHASE, CHLOROPLASTIC"/>
    <property type="match status" value="1"/>
</dbReference>
<dbReference type="Pfam" id="PF02779">
    <property type="entry name" value="Transket_pyr"/>
    <property type="match status" value="1"/>
</dbReference>
<evidence type="ECO:0000256" key="5">
    <source>
        <dbReference type="ARBA" id="ARBA00011738"/>
    </source>
</evidence>
<dbReference type="InterPro" id="IPR009014">
    <property type="entry name" value="Transketo_C/PFOR_II"/>
</dbReference>
<evidence type="ECO:0000256" key="4">
    <source>
        <dbReference type="ARBA" id="ARBA00011081"/>
    </source>
</evidence>
<evidence type="ECO:0000259" key="13">
    <source>
        <dbReference type="SMART" id="SM00861"/>
    </source>
</evidence>
<comment type="subunit">
    <text evidence="5">Homodimer.</text>
</comment>
<sequence>VGGHLAPTLGAVELTVALHHVFDTPKDKLVWDVGHQAYAHKILTGRFSSMNTIRQFGGLSGFLKRTESEYDVFGAGHASTSISAALGVAAARDQKNQDYKVASVIGDGSLTGGLAYEGLNNSGILNTQILVVLNDNEMSISPNVGAMSKYLTRITTNPLYNKIRNEIWNITDSLPWGKKLSKKILHKIDESLKALLVPGVLFNELGFRYFGPIDGHDINELVKTLNNIKNINQPVLLHIITKKGKGLVSTREDNGEYHRDAVKFHAVKPNSTNGQLKKSTDKTIPSFQDVFGYLSCEVAQNRDDTICITAAMREGTGLVPYAKEFPNRYYDVGIAEGHGVTFSAGFATEGLRPIVAIYSTFLQRAFDHIVHDVAIQHLPVIFCMDRAGIAGEDGPTHHGSLDIAYLRCIQDMVVSAPRNGNEFRHLLYSALNQKELPFSIRYPKSSAIDFDLDSQAELLPIGSWEVLRTGSDIVVLAVGPLSYNVERVAELLQNENISIEIVNCRFIKPMDESYLRSLIERFNLVITIEEGVIVGGFGDGVSSWLLENNFQGRIKRLGLPDSFIQHGKRDELLSEIGLDENGIIDTIKSLVNATSDKLIET</sequence>
<evidence type="ECO:0000256" key="10">
    <source>
        <dbReference type="ARBA" id="ARBA00022977"/>
    </source>
</evidence>
<keyword evidence="11" id="KW-0786">Thiamine pyrophosphate</keyword>
<feature type="domain" description="Transketolase-like pyrimidine-binding" evidence="13">
    <location>
        <begin position="285"/>
        <end position="450"/>
    </location>
</feature>
<dbReference type="NCBIfam" id="TIGR00204">
    <property type="entry name" value="dxs"/>
    <property type="match status" value="1"/>
</dbReference>
<dbReference type="InterPro" id="IPR033248">
    <property type="entry name" value="Transketolase_C"/>
</dbReference>
<protein>
    <recommendedName>
        <fullName evidence="6">1-deoxy-D-xylulose-5-phosphate synthase</fullName>
        <ecNumber evidence="6">2.2.1.7</ecNumber>
    </recommendedName>
</protein>
<evidence type="ECO:0000256" key="11">
    <source>
        <dbReference type="ARBA" id="ARBA00023052"/>
    </source>
</evidence>
<feature type="non-terminal residue" evidence="14">
    <location>
        <position position="1"/>
    </location>
</feature>
<evidence type="ECO:0000256" key="8">
    <source>
        <dbReference type="ARBA" id="ARBA00022723"/>
    </source>
</evidence>
<dbReference type="InterPro" id="IPR005477">
    <property type="entry name" value="Dxylulose-5-P_synthase"/>
</dbReference>
<dbReference type="InterPro" id="IPR005475">
    <property type="entry name" value="Transketolase-like_Pyr-bd"/>
</dbReference>
<dbReference type="GO" id="GO:0005829">
    <property type="term" value="C:cytosol"/>
    <property type="evidence" value="ECO:0007669"/>
    <property type="project" value="TreeGrafter"/>
</dbReference>
<dbReference type="GO" id="GO:0016114">
    <property type="term" value="P:terpenoid biosynthetic process"/>
    <property type="evidence" value="ECO:0007669"/>
    <property type="project" value="InterPro"/>
</dbReference>
<dbReference type="GO" id="GO:0046872">
    <property type="term" value="F:metal ion binding"/>
    <property type="evidence" value="ECO:0007669"/>
    <property type="project" value="UniProtKB-KW"/>
</dbReference>
<dbReference type="Gene3D" id="3.40.50.970">
    <property type="match status" value="2"/>
</dbReference>
<dbReference type="CDD" id="cd02007">
    <property type="entry name" value="TPP_DXS"/>
    <property type="match status" value="1"/>
</dbReference>
<keyword evidence="9" id="KW-0460">Magnesium</keyword>
<evidence type="ECO:0000256" key="6">
    <source>
        <dbReference type="ARBA" id="ARBA00013150"/>
    </source>
</evidence>
<evidence type="ECO:0000313" key="14">
    <source>
        <dbReference type="EMBL" id="SVA70698.1"/>
    </source>
</evidence>
<dbReference type="Gene3D" id="3.40.50.920">
    <property type="match status" value="1"/>
</dbReference>
<dbReference type="AlphaFoldDB" id="A0A381Y133"/>
<dbReference type="GO" id="GO:0008661">
    <property type="term" value="F:1-deoxy-D-xylulose-5-phosphate synthase activity"/>
    <property type="evidence" value="ECO:0007669"/>
    <property type="project" value="UniProtKB-EC"/>
</dbReference>
<dbReference type="SMART" id="SM00861">
    <property type="entry name" value="Transket_pyr"/>
    <property type="match status" value="1"/>
</dbReference>
<proteinExistence type="inferred from homology"/>
<name>A0A381Y133_9ZZZZ</name>
<dbReference type="EC" id="2.2.1.7" evidence="6"/>
<comment type="similarity">
    <text evidence="4">Belongs to the transketolase family. DXPS subfamily.</text>
</comment>
<evidence type="ECO:0000256" key="9">
    <source>
        <dbReference type="ARBA" id="ARBA00022842"/>
    </source>
</evidence>
<comment type="pathway">
    <text evidence="3">Metabolic intermediate biosynthesis; 1-deoxy-D-xylulose 5-phosphate biosynthesis; 1-deoxy-D-xylulose 5-phosphate from D-glyceraldehyde 3-phosphate and pyruvate: step 1/1.</text>
</comment>
<dbReference type="Pfam" id="PF13292">
    <property type="entry name" value="DXP_synthase_N"/>
    <property type="match status" value="1"/>
</dbReference>
<dbReference type="SUPFAM" id="SSF52922">
    <property type="entry name" value="TK C-terminal domain-like"/>
    <property type="match status" value="1"/>
</dbReference>
<comment type="cofactor">
    <cofactor evidence="1">
        <name>Mg(2+)</name>
        <dbReference type="ChEBI" id="CHEBI:18420"/>
    </cofactor>
</comment>
<keyword evidence="7" id="KW-0808">Transferase</keyword>
<evidence type="ECO:0000256" key="1">
    <source>
        <dbReference type="ARBA" id="ARBA00001946"/>
    </source>
</evidence>
<dbReference type="InterPro" id="IPR020826">
    <property type="entry name" value="Transketolase_BS"/>
</dbReference>
<evidence type="ECO:0000256" key="7">
    <source>
        <dbReference type="ARBA" id="ARBA00022679"/>
    </source>
</evidence>
<dbReference type="HAMAP" id="MF_00315">
    <property type="entry name" value="DXP_synth"/>
    <property type="match status" value="1"/>
</dbReference>